<dbReference type="AlphaFoldDB" id="A0A9D5CQU9"/>
<organism evidence="1 2">
    <name type="scientific">Dioscorea zingiberensis</name>
    <dbReference type="NCBI Taxonomy" id="325984"/>
    <lineage>
        <taxon>Eukaryota</taxon>
        <taxon>Viridiplantae</taxon>
        <taxon>Streptophyta</taxon>
        <taxon>Embryophyta</taxon>
        <taxon>Tracheophyta</taxon>
        <taxon>Spermatophyta</taxon>
        <taxon>Magnoliopsida</taxon>
        <taxon>Liliopsida</taxon>
        <taxon>Dioscoreales</taxon>
        <taxon>Dioscoreaceae</taxon>
        <taxon>Dioscorea</taxon>
    </lineage>
</organism>
<dbReference type="Proteomes" id="UP001085076">
    <property type="component" value="Miscellaneous, Linkage group lg03"/>
</dbReference>
<gene>
    <name evidence="1" type="ORF">J5N97_013232</name>
</gene>
<dbReference type="Gene3D" id="1.10.579.10">
    <property type="entry name" value="DNA Cyclobutane Dipyrimidine Photolyase, subunit A, domain 3"/>
    <property type="match status" value="1"/>
</dbReference>
<keyword evidence="2" id="KW-1185">Reference proteome</keyword>
<dbReference type="OrthoDB" id="435881at2759"/>
<protein>
    <submittedName>
        <fullName evidence="1">Uncharacterized protein</fullName>
    </submittedName>
</protein>
<evidence type="ECO:0000313" key="1">
    <source>
        <dbReference type="EMBL" id="KAJ0977758.1"/>
    </source>
</evidence>
<proteinExistence type="predicted"/>
<reference evidence="1" key="2">
    <citation type="journal article" date="2022" name="Hortic Res">
        <title>The genome of Dioscorea zingiberensis sheds light on the biosynthesis, origin and evolution of the medicinally important diosgenin saponins.</title>
        <authorList>
            <person name="Li Y."/>
            <person name="Tan C."/>
            <person name="Li Z."/>
            <person name="Guo J."/>
            <person name="Li S."/>
            <person name="Chen X."/>
            <person name="Wang C."/>
            <person name="Dai X."/>
            <person name="Yang H."/>
            <person name="Song W."/>
            <person name="Hou L."/>
            <person name="Xu J."/>
            <person name="Tong Z."/>
            <person name="Xu A."/>
            <person name="Yuan X."/>
            <person name="Wang W."/>
            <person name="Yang Q."/>
            <person name="Chen L."/>
            <person name="Sun Z."/>
            <person name="Wang K."/>
            <person name="Pan B."/>
            <person name="Chen J."/>
            <person name="Bao Y."/>
            <person name="Liu F."/>
            <person name="Qi X."/>
            <person name="Gang D.R."/>
            <person name="Wen J."/>
            <person name="Li J."/>
        </authorList>
    </citation>
    <scope>NUCLEOTIDE SEQUENCE</scope>
    <source>
        <strain evidence="1">Dzin_1.0</strain>
    </source>
</reference>
<accession>A0A9D5CQU9</accession>
<evidence type="ECO:0000313" key="2">
    <source>
        <dbReference type="Proteomes" id="UP001085076"/>
    </source>
</evidence>
<dbReference type="SUPFAM" id="SSF48173">
    <property type="entry name" value="Cryptochrome/photolyase FAD-binding domain"/>
    <property type="match status" value="1"/>
</dbReference>
<comment type="caution">
    <text evidence="1">The sequence shown here is derived from an EMBL/GenBank/DDBJ whole genome shotgun (WGS) entry which is preliminary data.</text>
</comment>
<dbReference type="EMBL" id="JAGGNH010000003">
    <property type="protein sequence ID" value="KAJ0977758.1"/>
    <property type="molecule type" value="Genomic_DNA"/>
</dbReference>
<dbReference type="InterPro" id="IPR036134">
    <property type="entry name" value="Crypto/Photolyase_FAD-like_sf"/>
</dbReference>
<sequence length="98" mass="11408">METGYGSLVNLFSSSIIAYTPLLLLEKNMLKEYIYEPWSAPLGVQEKAKCIIGRDYPKPVEEKLSGLQRKLEEDEKNISKHEMVDFLVDFWEQEGMYD</sequence>
<name>A0A9D5CQU9_9LILI</name>
<reference evidence="1" key="1">
    <citation type="submission" date="2021-03" db="EMBL/GenBank/DDBJ databases">
        <authorList>
            <person name="Li Z."/>
            <person name="Yang C."/>
        </authorList>
    </citation>
    <scope>NUCLEOTIDE SEQUENCE</scope>
    <source>
        <strain evidence="1">Dzin_1.0</strain>
        <tissue evidence="1">Leaf</tissue>
    </source>
</reference>